<comment type="caution">
    <text evidence="3">The sequence shown here is derived from an EMBL/GenBank/DDBJ whole genome shotgun (WGS) entry which is preliminary data.</text>
</comment>
<keyword evidence="2" id="KW-0472">Membrane</keyword>
<keyword evidence="2" id="KW-0812">Transmembrane</keyword>
<protein>
    <submittedName>
        <fullName evidence="3">Uncharacterized protein</fullName>
    </submittedName>
</protein>
<evidence type="ECO:0000256" key="1">
    <source>
        <dbReference type="SAM" id="Coils"/>
    </source>
</evidence>
<keyword evidence="2" id="KW-1133">Transmembrane helix</keyword>
<organism evidence="3 4">
    <name type="scientific">Cephalotrichum gorgonifer</name>
    <dbReference type="NCBI Taxonomy" id="2041049"/>
    <lineage>
        <taxon>Eukaryota</taxon>
        <taxon>Fungi</taxon>
        <taxon>Dikarya</taxon>
        <taxon>Ascomycota</taxon>
        <taxon>Pezizomycotina</taxon>
        <taxon>Sordariomycetes</taxon>
        <taxon>Hypocreomycetidae</taxon>
        <taxon>Microascales</taxon>
        <taxon>Microascaceae</taxon>
        <taxon>Cephalotrichum</taxon>
    </lineage>
</organism>
<gene>
    <name evidence="3" type="ORF">DNG_06494</name>
</gene>
<accession>A0AAE8SWI0</accession>
<evidence type="ECO:0000313" key="3">
    <source>
        <dbReference type="EMBL" id="SPO03811.1"/>
    </source>
</evidence>
<evidence type="ECO:0000256" key="2">
    <source>
        <dbReference type="SAM" id="Phobius"/>
    </source>
</evidence>
<feature type="coiled-coil region" evidence="1">
    <location>
        <begin position="57"/>
        <end position="106"/>
    </location>
</feature>
<sequence>MAPPNVSRFQKIRGGVWATGMAIIVIAGTWYGAGLRTERDFEQAKKQILEASVEDKIAVLEAQKEHLYAQKATIQRKLDVFHARVRERERLRQKEAEEKAREAEGR</sequence>
<dbReference type="AlphaFoldDB" id="A0AAE8SWI0"/>
<keyword evidence="1" id="KW-0175">Coiled coil</keyword>
<feature type="transmembrane region" description="Helical" evidence="2">
    <location>
        <begin position="12"/>
        <end position="33"/>
    </location>
</feature>
<proteinExistence type="predicted"/>
<keyword evidence="4" id="KW-1185">Reference proteome</keyword>
<evidence type="ECO:0000313" key="4">
    <source>
        <dbReference type="Proteomes" id="UP001187682"/>
    </source>
</evidence>
<name>A0AAE8SWI0_9PEZI</name>
<dbReference type="EMBL" id="ONZQ02000009">
    <property type="protein sequence ID" value="SPO03811.1"/>
    <property type="molecule type" value="Genomic_DNA"/>
</dbReference>
<reference evidence="3" key="1">
    <citation type="submission" date="2018-03" db="EMBL/GenBank/DDBJ databases">
        <authorList>
            <person name="Guldener U."/>
        </authorList>
    </citation>
    <scope>NUCLEOTIDE SEQUENCE</scope>
</reference>
<dbReference type="Proteomes" id="UP001187682">
    <property type="component" value="Unassembled WGS sequence"/>
</dbReference>